<evidence type="ECO:0008006" key="4">
    <source>
        <dbReference type="Google" id="ProtNLM"/>
    </source>
</evidence>
<feature type="transmembrane region" description="Helical" evidence="1">
    <location>
        <begin position="56"/>
        <end position="74"/>
    </location>
</feature>
<dbReference type="Pfam" id="PF14019">
    <property type="entry name" value="DUF4235"/>
    <property type="match status" value="1"/>
</dbReference>
<dbReference type="AlphaFoldDB" id="A0A2D0N5R5"/>
<dbReference type="EMBL" id="PDUD01000031">
    <property type="protein sequence ID" value="PHN03499.1"/>
    <property type="molecule type" value="Genomic_DNA"/>
</dbReference>
<keyword evidence="1" id="KW-0812">Transmembrane</keyword>
<keyword evidence="1" id="KW-1133">Transmembrane helix</keyword>
<dbReference type="RefSeq" id="WP_099153082.1">
    <property type="nucleotide sequence ID" value="NZ_PDUD01000031.1"/>
</dbReference>
<evidence type="ECO:0000313" key="3">
    <source>
        <dbReference type="Proteomes" id="UP000223913"/>
    </source>
</evidence>
<protein>
    <recommendedName>
        <fullName evidence="4">DUF4235 domain-containing protein</fullName>
    </recommendedName>
</protein>
<dbReference type="OrthoDB" id="1524948at2"/>
<accession>A0A2D0N5R5</accession>
<dbReference type="Proteomes" id="UP000223913">
    <property type="component" value="Unassembled WGS sequence"/>
</dbReference>
<keyword evidence="3" id="KW-1185">Reference proteome</keyword>
<evidence type="ECO:0000313" key="2">
    <source>
        <dbReference type="EMBL" id="PHN03499.1"/>
    </source>
</evidence>
<organism evidence="2 3">
    <name type="scientific">Flavilitoribacter nigricans (strain ATCC 23147 / DSM 23189 / NBRC 102662 / NCIMB 1420 / SS-2)</name>
    <name type="common">Lewinella nigricans</name>
    <dbReference type="NCBI Taxonomy" id="1122177"/>
    <lineage>
        <taxon>Bacteria</taxon>
        <taxon>Pseudomonadati</taxon>
        <taxon>Bacteroidota</taxon>
        <taxon>Saprospiria</taxon>
        <taxon>Saprospirales</taxon>
        <taxon>Lewinellaceae</taxon>
        <taxon>Flavilitoribacter</taxon>
    </lineage>
</organism>
<evidence type="ECO:0000256" key="1">
    <source>
        <dbReference type="SAM" id="Phobius"/>
    </source>
</evidence>
<sequence length="88" mass="9664">MDILPSEDQAKELAITAAAIGTGLLVKKGLESGYKRTFQEDPPNAVIDRDVNWPKALSWALITGTVIYGVRIAIKRYGGQKLISDQYD</sequence>
<dbReference type="InterPro" id="IPR025329">
    <property type="entry name" value="DUF4235"/>
</dbReference>
<keyword evidence="1" id="KW-0472">Membrane</keyword>
<reference evidence="2 3" key="1">
    <citation type="submission" date="2017-10" db="EMBL/GenBank/DDBJ databases">
        <title>The draft genome sequence of Lewinella nigricans NBRC 102662.</title>
        <authorList>
            <person name="Wang K."/>
        </authorList>
    </citation>
    <scope>NUCLEOTIDE SEQUENCE [LARGE SCALE GENOMIC DNA]</scope>
    <source>
        <strain evidence="2 3">NBRC 102662</strain>
    </source>
</reference>
<name>A0A2D0N5R5_FLAN2</name>
<proteinExistence type="predicted"/>
<comment type="caution">
    <text evidence="2">The sequence shown here is derived from an EMBL/GenBank/DDBJ whole genome shotgun (WGS) entry which is preliminary data.</text>
</comment>
<gene>
    <name evidence="2" type="ORF">CRP01_26220</name>
</gene>